<dbReference type="EMBL" id="QXFV01002132">
    <property type="protein sequence ID" value="KAE8992344.1"/>
    <property type="molecule type" value="Genomic_DNA"/>
</dbReference>
<dbReference type="Proteomes" id="UP000435112">
    <property type="component" value="Unassembled WGS sequence"/>
</dbReference>
<sequence>MATEVRLNAALADSRDESAIFHQECLTSQAASTQVFEAQQKVDVDYWKQVGDLEKVAEGHVAEAAEMRKADEVRAQYYLRALKELQEADDRAKQAEQQMIHDERAAKIRVRYELALLGLKKQTQTEHDRAVAEPDEKIQRFHMVQEQFGACTNSSDQVVSSISPSIQTRVSAEALMIHPVIDPVLSKLDLLIDLVHQLNRANMSQVQPARSSAKTTEAQGLSRSGLVQAKSHTSNSMSKRIGNVRVTKVKKRHGDRWDSDASS</sequence>
<feature type="coiled-coil region" evidence="1">
    <location>
        <begin position="78"/>
        <end position="105"/>
    </location>
</feature>
<dbReference type="EMBL" id="QXFU01002288">
    <property type="protein sequence ID" value="KAE8987817.1"/>
    <property type="molecule type" value="Genomic_DNA"/>
</dbReference>
<evidence type="ECO:0000313" key="7">
    <source>
        <dbReference type="Proteomes" id="UP000434957"/>
    </source>
</evidence>
<name>A0A6A4D4G3_9STRA</name>
<feature type="region of interest" description="Disordered" evidence="2">
    <location>
        <begin position="203"/>
        <end position="263"/>
    </location>
</feature>
<evidence type="ECO:0000313" key="5">
    <source>
        <dbReference type="EMBL" id="KAE9301156.1"/>
    </source>
</evidence>
<feature type="compositionally biased region" description="Polar residues" evidence="2">
    <location>
        <begin position="203"/>
        <end position="222"/>
    </location>
</feature>
<dbReference type="AlphaFoldDB" id="A0A6A4D4G3"/>
<reference evidence="5 7" key="1">
    <citation type="submission" date="2018-08" db="EMBL/GenBank/DDBJ databases">
        <title>Genomic investigation of the strawberry pathogen Phytophthora fragariae indicates pathogenicity is determined by transcriptional variation in three key races.</title>
        <authorList>
            <person name="Adams T.M."/>
            <person name="Armitage A.D."/>
            <person name="Sobczyk M.K."/>
            <person name="Bates H.J."/>
            <person name="Dunwell J.M."/>
            <person name="Nellist C.F."/>
            <person name="Harrison R.J."/>
        </authorList>
    </citation>
    <scope>NUCLEOTIDE SEQUENCE [LARGE SCALE GENOMIC DNA]</scope>
    <source>
        <strain evidence="4 6">SCRP249</strain>
        <strain evidence="3 8">SCRP324</strain>
        <strain evidence="5 7">SCRP333</strain>
    </source>
</reference>
<evidence type="ECO:0000313" key="4">
    <source>
        <dbReference type="EMBL" id="KAE8992344.1"/>
    </source>
</evidence>
<dbReference type="EMBL" id="QXFT01002258">
    <property type="protein sequence ID" value="KAE9301156.1"/>
    <property type="molecule type" value="Genomic_DNA"/>
</dbReference>
<organism evidence="5 7">
    <name type="scientific">Phytophthora rubi</name>
    <dbReference type="NCBI Taxonomy" id="129364"/>
    <lineage>
        <taxon>Eukaryota</taxon>
        <taxon>Sar</taxon>
        <taxon>Stramenopiles</taxon>
        <taxon>Oomycota</taxon>
        <taxon>Peronosporomycetes</taxon>
        <taxon>Peronosporales</taxon>
        <taxon>Peronosporaceae</taxon>
        <taxon>Phytophthora</taxon>
    </lineage>
</organism>
<evidence type="ECO:0000256" key="1">
    <source>
        <dbReference type="SAM" id="Coils"/>
    </source>
</evidence>
<evidence type="ECO:0000256" key="2">
    <source>
        <dbReference type="SAM" id="MobiDB-lite"/>
    </source>
</evidence>
<keyword evidence="1" id="KW-0175">Coiled coil</keyword>
<comment type="caution">
    <text evidence="5">The sequence shown here is derived from an EMBL/GenBank/DDBJ whole genome shotgun (WGS) entry which is preliminary data.</text>
</comment>
<proteinExistence type="predicted"/>
<dbReference type="Proteomes" id="UP000429607">
    <property type="component" value="Unassembled WGS sequence"/>
</dbReference>
<evidence type="ECO:0000313" key="3">
    <source>
        <dbReference type="EMBL" id="KAE8987817.1"/>
    </source>
</evidence>
<gene>
    <name evidence="4" type="ORF">PR001_g20969</name>
    <name evidence="3" type="ORF">PR002_g21942</name>
    <name evidence="5" type="ORF">PR003_g22593</name>
</gene>
<keyword evidence="7" id="KW-1185">Reference proteome</keyword>
<protein>
    <submittedName>
        <fullName evidence="5">Uncharacterized protein</fullName>
    </submittedName>
</protein>
<evidence type="ECO:0000313" key="6">
    <source>
        <dbReference type="Proteomes" id="UP000429607"/>
    </source>
</evidence>
<dbReference type="Proteomes" id="UP000434957">
    <property type="component" value="Unassembled WGS sequence"/>
</dbReference>
<accession>A0A6A4D4G3</accession>
<evidence type="ECO:0000313" key="8">
    <source>
        <dbReference type="Proteomes" id="UP000435112"/>
    </source>
</evidence>